<reference evidence="2" key="1">
    <citation type="submission" date="2021-06" db="EMBL/GenBank/DDBJ databases">
        <authorList>
            <person name="Hodson N. C."/>
            <person name="Mongue J. A."/>
            <person name="Jaron S. K."/>
        </authorList>
    </citation>
    <scope>NUCLEOTIDE SEQUENCE</scope>
</reference>
<gene>
    <name evidence="2" type="ORF">AFUS01_LOCUS43922</name>
</gene>
<keyword evidence="1" id="KW-0732">Signal</keyword>
<comment type="caution">
    <text evidence="2">The sequence shown here is derived from an EMBL/GenBank/DDBJ whole genome shotgun (WGS) entry which is preliminary data.</text>
</comment>
<feature type="chain" id="PRO_5035221278" evidence="1">
    <location>
        <begin position="26"/>
        <end position="67"/>
    </location>
</feature>
<proteinExistence type="predicted"/>
<evidence type="ECO:0000256" key="1">
    <source>
        <dbReference type="SAM" id="SignalP"/>
    </source>
</evidence>
<dbReference type="EMBL" id="CAJVCH010570229">
    <property type="protein sequence ID" value="CAG7834410.1"/>
    <property type="molecule type" value="Genomic_DNA"/>
</dbReference>
<evidence type="ECO:0000313" key="2">
    <source>
        <dbReference type="EMBL" id="CAG7834410.1"/>
    </source>
</evidence>
<sequence length="67" mass="7423">MSSKILITCLVVCYLLALSTDLASGQWYNYMMGGSSRCYPHMHPCIMHPQCCSEFCDIILRVCIGGG</sequence>
<keyword evidence="3" id="KW-1185">Reference proteome</keyword>
<accession>A0A8J2M9E0</accession>
<feature type="signal peptide" evidence="1">
    <location>
        <begin position="1"/>
        <end position="25"/>
    </location>
</feature>
<dbReference type="AlphaFoldDB" id="A0A8J2M9E0"/>
<evidence type="ECO:0000313" key="3">
    <source>
        <dbReference type="Proteomes" id="UP000708208"/>
    </source>
</evidence>
<protein>
    <submittedName>
        <fullName evidence="2">Uncharacterized protein</fullName>
    </submittedName>
</protein>
<organism evidence="2 3">
    <name type="scientific">Allacma fusca</name>
    <dbReference type="NCBI Taxonomy" id="39272"/>
    <lineage>
        <taxon>Eukaryota</taxon>
        <taxon>Metazoa</taxon>
        <taxon>Ecdysozoa</taxon>
        <taxon>Arthropoda</taxon>
        <taxon>Hexapoda</taxon>
        <taxon>Collembola</taxon>
        <taxon>Symphypleona</taxon>
        <taxon>Sminthuridae</taxon>
        <taxon>Allacma</taxon>
    </lineage>
</organism>
<name>A0A8J2M9E0_9HEXA</name>
<dbReference type="Proteomes" id="UP000708208">
    <property type="component" value="Unassembled WGS sequence"/>
</dbReference>